<dbReference type="Gene3D" id="3.40.140.10">
    <property type="entry name" value="Cytidine Deaminase, domain 2"/>
    <property type="match status" value="1"/>
</dbReference>
<evidence type="ECO:0000256" key="5">
    <source>
        <dbReference type="ARBA" id="ARBA00007417"/>
    </source>
</evidence>
<protein>
    <recommendedName>
        <fullName evidence="10">Riboflavin biosynthesis protein RibD</fullName>
    </recommendedName>
    <domain>
        <recommendedName>
            <fullName evidence="10">Diaminohydroxyphosphoribosylaminopyrimidine deaminase</fullName>
            <shortName evidence="10">DRAP deaminase</shortName>
            <ecNumber evidence="10">3.5.4.26</ecNumber>
        </recommendedName>
        <alternativeName>
            <fullName evidence="10">Riboflavin-specific deaminase</fullName>
        </alternativeName>
    </domain>
    <domain>
        <recommendedName>
            <fullName evidence="10">5-amino-6-(5-phosphoribosylamino)uracil reductase</fullName>
            <ecNumber evidence="10">1.1.1.193</ecNumber>
        </recommendedName>
        <alternativeName>
            <fullName evidence="10">HTP reductase</fullName>
        </alternativeName>
    </domain>
</protein>
<feature type="binding site" evidence="12">
    <location>
        <begin position="260"/>
        <end position="266"/>
    </location>
    <ligand>
        <name>NADP(+)</name>
        <dbReference type="ChEBI" id="CHEBI:58349"/>
    </ligand>
</feature>
<keyword evidence="9" id="KW-0511">Multifunctional enzyme</keyword>
<dbReference type="EC" id="1.1.1.193" evidence="10"/>
<evidence type="ECO:0000256" key="11">
    <source>
        <dbReference type="PIRSR" id="PIRSR006769-1"/>
    </source>
</evidence>
<feature type="binding site" evidence="13">
    <location>
        <position position="57"/>
    </location>
    <ligand>
        <name>Zn(2+)</name>
        <dbReference type="ChEBI" id="CHEBI:29105"/>
        <note>catalytic</note>
    </ligand>
</feature>
<dbReference type="NCBIfam" id="TIGR00326">
    <property type="entry name" value="eubact_ribD"/>
    <property type="match status" value="1"/>
</dbReference>
<dbReference type="PANTHER" id="PTHR38011:SF7">
    <property type="entry name" value="2,5-DIAMINO-6-RIBOSYLAMINO-4(3H)-PYRIMIDINONE 5'-PHOSPHATE REDUCTASE"/>
    <property type="match status" value="1"/>
</dbReference>
<feature type="binding site" evidence="12">
    <location>
        <position position="207"/>
    </location>
    <ligand>
        <name>NADP(+)</name>
        <dbReference type="ChEBI" id="CHEBI:58349"/>
    </ligand>
</feature>
<sequence>MTAEGLTSEDRRWLAACAALAARARPLSAPNPGVAALVVKHGVVLGRGWTAPGGRPHAEAVALDQARTAAEGATLYVTLEPCAHRSLRGPACADLVAAAGLARVVIGVQDPDPRTDGSGAEILRAAGIEVVLADSPACRASLKGFLTRQASGRPHVTLKLAVSADGFIGPLSGEPVAITGAIARAHVHRQRALNEGIVVGSGTLRADNPRLDVRLPGLESLSPARFVLTRGEAPAGWAALASPQAITSLLPMQYVYVEGGAATAAAFLQGGLVDELHIYAAPHSLGTGIPAFGPLGPATGSAPPPGFVLVDRRQLGADVLLVYQPEAHQPGTLGI</sequence>
<dbReference type="CDD" id="cd01284">
    <property type="entry name" value="Riboflavin_deaminase-reductase"/>
    <property type="match status" value="1"/>
</dbReference>
<comment type="catalytic activity">
    <reaction evidence="10">
        <text>5-amino-6-(5-phospho-D-ribitylamino)uracil + NADP(+) = 5-amino-6-(5-phospho-D-ribosylamino)uracil + NADPH + H(+)</text>
        <dbReference type="Rhea" id="RHEA:17845"/>
        <dbReference type="ChEBI" id="CHEBI:15378"/>
        <dbReference type="ChEBI" id="CHEBI:57783"/>
        <dbReference type="ChEBI" id="CHEBI:58349"/>
        <dbReference type="ChEBI" id="CHEBI:58421"/>
        <dbReference type="ChEBI" id="CHEBI:58453"/>
        <dbReference type="EC" id="1.1.1.193"/>
    </reaction>
</comment>
<organism evidence="15 16">
    <name type="scientific">Alteraurantiacibacter buctensis</name>
    <dbReference type="NCBI Taxonomy" id="1503981"/>
    <lineage>
        <taxon>Bacteria</taxon>
        <taxon>Pseudomonadati</taxon>
        <taxon>Pseudomonadota</taxon>
        <taxon>Alphaproteobacteria</taxon>
        <taxon>Sphingomonadales</taxon>
        <taxon>Erythrobacteraceae</taxon>
        <taxon>Alteraurantiacibacter</taxon>
    </lineage>
</organism>
<dbReference type="InterPro" id="IPR004794">
    <property type="entry name" value="Eubact_RibD"/>
</dbReference>
<keyword evidence="10 13" id="KW-0862">Zinc</keyword>
<dbReference type="Pfam" id="PF00383">
    <property type="entry name" value="dCMP_cyt_deam_1"/>
    <property type="match status" value="1"/>
</dbReference>
<keyword evidence="16" id="KW-1185">Reference proteome</keyword>
<dbReference type="PANTHER" id="PTHR38011">
    <property type="entry name" value="DIHYDROFOLATE REDUCTASE FAMILY PROTEIN (AFU_ORTHOLOGUE AFUA_8G06820)"/>
    <property type="match status" value="1"/>
</dbReference>
<dbReference type="AlphaFoldDB" id="A0A844YYS6"/>
<dbReference type="InterPro" id="IPR002734">
    <property type="entry name" value="RibDG_C"/>
</dbReference>
<evidence type="ECO:0000256" key="1">
    <source>
        <dbReference type="ARBA" id="ARBA00002151"/>
    </source>
</evidence>
<feature type="binding site" evidence="12">
    <location>
        <position position="191"/>
    </location>
    <ligand>
        <name>substrate</name>
    </ligand>
</feature>
<evidence type="ECO:0000256" key="6">
    <source>
        <dbReference type="ARBA" id="ARBA00022619"/>
    </source>
</evidence>
<dbReference type="EMBL" id="WTYV01000010">
    <property type="protein sequence ID" value="MXO73485.1"/>
    <property type="molecule type" value="Genomic_DNA"/>
</dbReference>
<comment type="similarity">
    <text evidence="5 10">In the C-terminal section; belongs to the HTP reductase family.</text>
</comment>
<dbReference type="PIRSF" id="PIRSF006769">
    <property type="entry name" value="RibD"/>
    <property type="match status" value="1"/>
</dbReference>
<dbReference type="GO" id="GO:0046872">
    <property type="term" value="F:metal ion binding"/>
    <property type="evidence" value="ECO:0007669"/>
    <property type="project" value="UniProtKB-KW"/>
</dbReference>
<feature type="binding site" evidence="12">
    <location>
        <position position="211"/>
    </location>
    <ligand>
        <name>substrate</name>
    </ligand>
</feature>
<keyword evidence="6 10" id="KW-0686">Riboflavin biosynthesis</keyword>
<comment type="pathway">
    <text evidence="2 10">Cofactor biosynthesis; riboflavin biosynthesis; 5-amino-6-(D-ribitylamino)uracil from GTP: step 2/4.</text>
</comment>
<dbReference type="Gene3D" id="3.40.430.10">
    <property type="entry name" value="Dihydrofolate Reductase, subunit A"/>
    <property type="match status" value="2"/>
</dbReference>
<evidence type="ECO:0000259" key="14">
    <source>
        <dbReference type="PROSITE" id="PS51747"/>
    </source>
</evidence>
<keyword evidence="8 10" id="KW-0560">Oxidoreductase</keyword>
<evidence type="ECO:0000313" key="15">
    <source>
        <dbReference type="EMBL" id="MXO73485.1"/>
    </source>
</evidence>
<dbReference type="UniPathway" id="UPA00275">
    <property type="reaction ID" value="UER00401"/>
</dbReference>
<name>A0A844YYS6_9SPHN</name>
<evidence type="ECO:0000256" key="8">
    <source>
        <dbReference type="ARBA" id="ARBA00023002"/>
    </source>
</evidence>
<feature type="binding site" evidence="12">
    <location>
        <position position="161"/>
    </location>
    <ligand>
        <name>NADP(+)</name>
        <dbReference type="ChEBI" id="CHEBI:58349"/>
    </ligand>
</feature>
<dbReference type="Pfam" id="PF01872">
    <property type="entry name" value="RibD_C"/>
    <property type="match status" value="2"/>
</dbReference>
<feature type="active site" description="Proton donor" evidence="11">
    <location>
        <position position="59"/>
    </location>
</feature>
<evidence type="ECO:0000256" key="12">
    <source>
        <dbReference type="PIRSR" id="PIRSR006769-2"/>
    </source>
</evidence>
<keyword evidence="10 15" id="KW-0378">Hydrolase</keyword>
<evidence type="ECO:0000313" key="16">
    <source>
        <dbReference type="Proteomes" id="UP000466966"/>
    </source>
</evidence>
<feature type="binding site" evidence="12">
    <location>
        <position position="203"/>
    </location>
    <ligand>
        <name>substrate</name>
    </ligand>
</feature>
<dbReference type="GO" id="GO:0009231">
    <property type="term" value="P:riboflavin biosynthetic process"/>
    <property type="evidence" value="ECO:0007669"/>
    <property type="project" value="UniProtKB-UniPathway"/>
</dbReference>
<feature type="domain" description="CMP/dCMP-type deaminase" evidence="14">
    <location>
        <begin position="8"/>
        <end position="130"/>
    </location>
</feature>
<feature type="binding site" evidence="12">
    <location>
        <position position="214"/>
    </location>
    <ligand>
        <name>substrate</name>
    </ligand>
</feature>
<feature type="binding site" evidence="13">
    <location>
        <position position="92"/>
    </location>
    <ligand>
        <name>Zn(2+)</name>
        <dbReference type="ChEBI" id="CHEBI:29105"/>
        <note>catalytic</note>
    </ligand>
</feature>
<keyword evidence="7 10" id="KW-0521">NADP</keyword>
<comment type="catalytic activity">
    <reaction evidence="10">
        <text>2,5-diamino-6-hydroxy-4-(5-phosphoribosylamino)-pyrimidine + H2O + H(+) = 5-amino-6-(5-phospho-D-ribosylamino)uracil + NH4(+)</text>
        <dbReference type="Rhea" id="RHEA:21868"/>
        <dbReference type="ChEBI" id="CHEBI:15377"/>
        <dbReference type="ChEBI" id="CHEBI:15378"/>
        <dbReference type="ChEBI" id="CHEBI:28938"/>
        <dbReference type="ChEBI" id="CHEBI:58453"/>
        <dbReference type="ChEBI" id="CHEBI:58614"/>
        <dbReference type="EC" id="3.5.4.26"/>
    </reaction>
</comment>
<evidence type="ECO:0000256" key="4">
    <source>
        <dbReference type="ARBA" id="ARBA00005259"/>
    </source>
</evidence>
<evidence type="ECO:0000256" key="3">
    <source>
        <dbReference type="ARBA" id="ARBA00004910"/>
    </source>
</evidence>
<comment type="function">
    <text evidence="1 10">Converts 2,5-diamino-6-(ribosylamino)-4(3h)-pyrimidinone 5'-phosphate into 5-amino-6-(ribosylamino)-2,4(1h,3h)-pyrimidinedione 5'-phosphate.</text>
</comment>
<dbReference type="InterPro" id="IPR002125">
    <property type="entry name" value="CMP_dCMP_dom"/>
</dbReference>
<dbReference type="InterPro" id="IPR024072">
    <property type="entry name" value="DHFR-like_dom_sf"/>
</dbReference>
<evidence type="ECO:0000256" key="10">
    <source>
        <dbReference type="PIRNR" id="PIRNR006769"/>
    </source>
</evidence>
<feature type="binding site" evidence="13">
    <location>
        <position position="82"/>
    </location>
    <ligand>
        <name>Zn(2+)</name>
        <dbReference type="ChEBI" id="CHEBI:29105"/>
        <note>catalytic</note>
    </ligand>
</feature>
<gene>
    <name evidence="15" type="primary">ribD</name>
    <name evidence="15" type="ORF">GRI99_17850</name>
</gene>
<reference evidence="15 16" key="1">
    <citation type="submission" date="2019-12" db="EMBL/GenBank/DDBJ databases">
        <title>Genomic-based taxomic classification of the family Erythrobacteraceae.</title>
        <authorList>
            <person name="Xu L."/>
        </authorList>
    </citation>
    <scope>NUCLEOTIDE SEQUENCE [LARGE SCALE GENOMIC DNA]</scope>
    <source>
        <strain evidence="15 16">M0322</strain>
    </source>
</reference>
<dbReference type="GO" id="GO:0008835">
    <property type="term" value="F:diaminohydroxyphosphoribosylaminopyrimidine deaminase activity"/>
    <property type="evidence" value="ECO:0007669"/>
    <property type="project" value="UniProtKB-EC"/>
</dbReference>
<proteinExistence type="inferred from homology"/>
<feature type="binding site" evidence="12">
    <location>
        <position position="258"/>
    </location>
    <ligand>
        <name>substrate</name>
    </ligand>
</feature>
<comment type="similarity">
    <text evidence="4 10">In the N-terminal section; belongs to the cytidine and deoxycytidylate deaminase family.</text>
</comment>
<dbReference type="SUPFAM" id="SSF53597">
    <property type="entry name" value="Dihydrofolate reductase-like"/>
    <property type="match status" value="1"/>
</dbReference>
<dbReference type="PROSITE" id="PS51747">
    <property type="entry name" value="CYT_DCMP_DEAMINASES_2"/>
    <property type="match status" value="1"/>
</dbReference>
<accession>A0A844YYS6</accession>
<evidence type="ECO:0000256" key="9">
    <source>
        <dbReference type="ARBA" id="ARBA00023268"/>
    </source>
</evidence>
<dbReference type="EC" id="3.5.4.26" evidence="10"/>
<comment type="cofactor">
    <cofactor evidence="10 13">
        <name>Zn(2+)</name>
        <dbReference type="ChEBI" id="CHEBI:29105"/>
    </cofactor>
    <text evidence="10 13">Binds 1 zinc ion.</text>
</comment>
<dbReference type="Proteomes" id="UP000466966">
    <property type="component" value="Unassembled WGS sequence"/>
</dbReference>
<keyword evidence="10 13" id="KW-0479">Metal-binding</keyword>
<evidence type="ECO:0000256" key="2">
    <source>
        <dbReference type="ARBA" id="ARBA00004882"/>
    </source>
</evidence>
<dbReference type="SUPFAM" id="SSF53927">
    <property type="entry name" value="Cytidine deaminase-like"/>
    <property type="match status" value="1"/>
</dbReference>
<comment type="pathway">
    <text evidence="3 10">Cofactor biosynthesis; riboflavin biosynthesis; 5-amino-6-(D-ribitylamino)uracil from GTP: step 3/4.</text>
</comment>
<dbReference type="InterPro" id="IPR050765">
    <property type="entry name" value="Riboflavin_Biosynth_HTPR"/>
</dbReference>
<dbReference type="GO" id="GO:0008703">
    <property type="term" value="F:5-amino-6-(5-phosphoribosylamino)uracil reductase activity"/>
    <property type="evidence" value="ECO:0007669"/>
    <property type="project" value="UniProtKB-EC"/>
</dbReference>
<comment type="caution">
    <text evidence="15">The sequence shown here is derived from an EMBL/GenBank/DDBJ whole genome shotgun (WGS) entry which is preliminary data.</text>
</comment>
<dbReference type="OrthoDB" id="9800865at2"/>
<dbReference type="InterPro" id="IPR016193">
    <property type="entry name" value="Cytidine_deaminase-like"/>
</dbReference>
<evidence type="ECO:0000256" key="7">
    <source>
        <dbReference type="ARBA" id="ARBA00022857"/>
    </source>
</evidence>
<evidence type="ECO:0000256" key="13">
    <source>
        <dbReference type="PIRSR" id="PIRSR006769-3"/>
    </source>
</evidence>